<evidence type="ECO:0000313" key="3">
    <source>
        <dbReference type="Proteomes" id="UP000231086"/>
    </source>
</evidence>
<proteinExistence type="predicted"/>
<feature type="transmembrane region" description="Helical" evidence="1">
    <location>
        <begin position="95"/>
        <end position="114"/>
    </location>
</feature>
<feature type="transmembrane region" description="Helical" evidence="1">
    <location>
        <begin position="126"/>
        <end position="148"/>
    </location>
</feature>
<reference evidence="3" key="1">
    <citation type="submission" date="2017-09" db="EMBL/GenBank/DDBJ databases">
        <title>Depth-based differentiation of microbial function through sediment-hosted aquifers and enrichment of novel symbionts in the deep terrestrial subsurface.</title>
        <authorList>
            <person name="Probst A.J."/>
            <person name="Ladd B."/>
            <person name="Jarett J.K."/>
            <person name="Geller-Mcgrath D.E."/>
            <person name="Sieber C.M.K."/>
            <person name="Emerson J.B."/>
            <person name="Anantharaman K."/>
            <person name="Thomas B.C."/>
            <person name="Malmstrom R."/>
            <person name="Stieglmeier M."/>
            <person name="Klingl A."/>
            <person name="Woyke T."/>
            <person name="Ryan C.M."/>
            <person name="Banfield J.F."/>
        </authorList>
    </citation>
    <scope>NUCLEOTIDE SEQUENCE [LARGE SCALE GENOMIC DNA]</scope>
</reference>
<dbReference type="AlphaFoldDB" id="A0A2M8KID4"/>
<accession>A0A2M8KID4</accession>
<evidence type="ECO:0008006" key="4">
    <source>
        <dbReference type="Google" id="ProtNLM"/>
    </source>
</evidence>
<comment type="caution">
    <text evidence="2">The sequence shown here is derived from an EMBL/GenBank/DDBJ whole genome shotgun (WGS) entry which is preliminary data.</text>
</comment>
<name>A0A2M8KID4_9BACT</name>
<evidence type="ECO:0000313" key="2">
    <source>
        <dbReference type="EMBL" id="PJE59679.1"/>
    </source>
</evidence>
<feature type="transmembrane region" description="Helical" evidence="1">
    <location>
        <begin position="55"/>
        <end position="74"/>
    </location>
</feature>
<organism evidence="2 3">
    <name type="scientific">Candidatus Portnoybacteria bacterium CG10_big_fil_rev_8_21_14_0_10_44_7</name>
    <dbReference type="NCBI Taxonomy" id="1974816"/>
    <lineage>
        <taxon>Bacteria</taxon>
        <taxon>Candidatus Portnoyibacteriota</taxon>
    </lineage>
</organism>
<protein>
    <recommendedName>
        <fullName evidence="4">Glycosyltransferase RgtA/B/C/D-like domain-containing protein</fullName>
    </recommendedName>
</protein>
<keyword evidence="1" id="KW-0472">Membrane</keyword>
<evidence type="ECO:0000256" key="1">
    <source>
        <dbReference type="SAM" id="Phobius"/>
    </source>
</evidence>
<keyword evidence="1" id="KW-0812">Transmembrane</keyword>
<feature type="transmembrane region" description="Helical" evidence="1">
    <location>
        <begin position="169"/>
        <end position="193"/>
    </location>
</feature>
<sequence>TADKPIVRAFGQYLFGLSMVFQRATGGNTTFFLGEVSNEGWRGYFPIIYLIKETLAFHLLTLLALLLVIKKYLWSHWQNWSRRHQIKWWALHRQRLVKIFPEICMLAFIALYWYTSVFSSNLNIGVRHILPTFPFLYVLVAGQIALWLKKENRGCDCGCGFAHAWLKKIFVALLLVWGIISVLLTYPSFLAYFNESVGGPDRGYKYAADSNLDWGQDLKRLKIWADQNQINKIYIDYFGGGTPSYYFGDRALEWHGEWPREKMTRADFLALSLTFRQNNLGRPAPGFTKQTGAYSWLENLTPVAKIGHSIWVYKLR</sequence>
<gene>
    <name evidence="2" type="ORF">COU85_02360</name>
</gene>
<dbReference type="EMBL" id="PFEA01000045">
    <property type="protein sequence ID" value="PJE59679.1"/>
    <property type="molecule type" value="Genomic_DNA"/>
</dbReference>
<feature type="non-terminal residue" evidence="2">
    <location>
        <position position="1"/>
    </location>
</feature>
<dbReference type="Proteomes" id="UP000231086">
    <property type="component" value="Unassembled WGS sequence"/>
</dbReference>
<keyword evidence="1" id="KW-1133">Transmembrane helix</keyword>